<dbReference type="NCBIfam" id="NF005840">
    <property type="entry name" value="PRK07757.1"/>
    <property type="match status" value="1"/>
</dbReference>
<dbReference type="InterPro" id="IPR000182">
    <property type="entry name" value="GNAT_dom"/>
</dbReference>
<dbReference type="PANTHER" id="PTHR43626">
    <property type="entry name" value="ACYL-COA N-ACYLTRANSFERASE"/>
    <property type="match status" value="1"/>
</dbReference>
<proteinExistence type="predicted"/>
<name>A0A9W6LJV3_9BACT</name>
<sequence length="152" mass="17612">MKIRKATVSDIKLIHKLINEFAKKGEMLPRSLNELYENIRDFLIAEQNNEIKGVCALHILWEDLAEIRSLAVKKESQKKGIGSLLVKKCLNEAKKLGVNKVFVLTYIPEFFKKTGFRELDKSKLPQKIWGDCIRCPKFPECDEIALIYEFKV</sequence>
<comment type="caution">
    <text evidence="4">The sequence shown here is derived from an EMBL/GenBank/DDBJ whole genome shotgun (WGS) entry which is preliminary data.</text>
</comment>
<dbReference type="AlphaFoldDB" id="A0A9W6LJV3"/>
<dbReference type="Pfam" id="PF00583">
    <property type="entry name" value="Acetyltransf_1"/>
    <property type="match status" value="1"/>
</dbReference>
<accession>A0A9W6LJV3</accession>
<dbReference type="Gene3D" id="3.40.630.30">
    <property type="match status" value="1"/>
</dbReference>
<dbReference type="EMBL" id="BSDX01000001">
    <property type="protein sequence ID" value="GLI53596.1"/>
    <property type="molecule type" value="Genomic_DNA"/>
</dbReference>
<dbReference type="CDD" id="cd04301">
    <property type="entry name" value="NAT_SF"/>
    <property type="match status" value="1"/>
</dbReference>
<evidence type="ECO:0000256" key="1">
    <source>
        <dbReference type="ARBA" id="ARBA00022679"/>
    </source>
</evidence>
<keyword evidence="2" id="KW-0012">Acyltransferase</keyword>
<dbReference type="GO" id="GO:0005737">
    <property type="term" value="C:cytoplasm"/>
    <property type="evidence" value="ECO:0007669"/>
    <property type="project" value="TreeGrafter"/>
</dbReference>
<dbReference type="InterPro" id="IPR045039">
    <property type="entry name" value="NSI-like"/>
</dbReference>
<evidence type="ECO:0000259" key="3">
    <source>
        <dbReference type="PROSITE" id="PS51186"/>
    </source>
</evidence>
<organism evidence="4 5">
    <name type="scientific">Thermodesulfovibrio yellowstonii</name>
    <dbReference type="NCBI Taxonomy" id="28262"/>
    <lineage>
        <taxon>Bacteria</taxon>
        <taxon>Pseudomonadati</taxon>
        <taxon>Nitrospirota</taxon>
        <taxon>Thermodesulfovibrionia</taxon>
        <taxon>Thermodesulfovibrionales</taxon>
        <taxon>Thermodesulfovibrionaceae</taxon>
        <taxon>Thermodesulfovibrio</taxon>
    </lineage>
</organism>
<dbReference type="PROSITE" id="PS51186">
    <property type="entry name" value="GNAT"/>
    <property type="match status" value="1"/>
</dbReference>
<dbReference type="Proteomes" id="UP001144297">
    <property type="component" value="Unassembled WGS sequence"/>
</dbReference>
<feature type="domain" description="N-acetyltransferase" evidence="3">
    <location>
        <begin position="1"/>
        <end position="152"/>
    </location>
</feature>
<reference evidence="4" key="1">
    <citation type="submission" date="2022-12" db="EMBL/GenBank/DDBJ databases">
        <title>Reference genome sequencing for broad-spectrum identification of bacterial and archaeal isolates by mass spectrometry.</title>
        <authorList>
            <person name="Sekiguchi Y."/>
            <person name="Tourlousse D.M."/>
        </authorList>
    </citation>
    <scope>NUCLEOTIDE SEQUENCE</scope>
    <source>
        <strain evidence="4">TSL-P1</strain>
    </source>
</reference>
<dbReference type="PANTHER" id="PTHR43626:SF4">
    <property type="entry name" value="GCN5-RELATED N-ACETYLTRANSFERASE 2, CHLOROPLASTIC"/>
    <property type="match status" value="1"/>
</dbReference>
<evidence type="ECO:0000313" key="5">
    <source>
        <dbReference type="Proteomes" id="UP001144297"/>
    </source>
</evidence>
<dbReference type="GO" id="GO:0008080">
    <property type="term" value="F:N-acetyltransferase activity"/>
    <property type="evidence" value="ECO:0007669"/>
    <property type="project" value="InterPro"/>
</dbReference>
<dbReference type="InterPro" id="IPR016181">
    <property type="entry name" value="Acyl_CoA_acyltransferase"/>
</dbReference>
<protein>
    <submittedName>
        <fullName evidence="4">Acetyltransferase</fullName>
    </submittedName>
</protein>
<evidence type="ECO:0000313" key="4">
    <source>
        <dbReference type="EMBL" id="GLI53596.1"/>
    </source>
</evidence>
<dbReference type="SUPFAM" id="SSF55729">
    <property type="entry name" value="Acyl-CoA N-acyltransferases (Nat)"/>
    <property type="match status" value="1"/>
</dbReference>
<keyword evidence="1" id="KW-0808">Transferase</keyword>
<evidence type="ECO:0000256" key="2">
    <source>
        <dbReference type="ARBA" id="ARBA00023315"/>
    </source>
</evidence>
<keyword evidence="5" id="KW-1185">Reference proteome</keyword>
<gene>
    <name evidence="4" type="ORF">TISLANDTSLP1_12890</name>
</gene>